<dbReference type="RefSeq" id="WP_170119280.1">
    <property type="nucleotide sequence ID" value="NZ_QGGL01000003.1"/>
</dbReference>
<protein>
    <submittedName>
        <fullName evidence="1">Uncharacterized protein</fullName>
    </submittedName>
</protein>
<dbReference type="Proteomes" id="UP000245634">
    <property type="component" value="Unassembled WGS sequence"/>
</dbReference>
<dbReference type="EMBL" id="QGGL01000003">
    <property type="protein sequence ID" value="PWK15722.1"/>
    <property type="molecule type" value="Genomic_DNA"/>
</dbReference>
<reference evidence="1 2" key="1">
    <citation type="submission" date="2018-05" db="EMBL/GenBank/DDBJ databases">
        <title>Genomic Encyclopedia of Type Strains, Phase IV (KMG-IV): sequencing the most valuable type-strain genomes for metagenomic binning, comparative biology and taxonomic classification.</title>
        <authorList>
            <person name="Goeker M."/>
        </authorList>
    </citation>
    <scope>NUCLEOTIDE SEQUENCE [LARGE SCALE GENOMIC DNA]</scope>
    <source>
        <strain evidence="1 2">DSM 18773</strain>
    </source>
</reference>
<gene>
    <name evidence="1" type="ORF">C7459_103274</name>
</gene>
<keyword evidence="2" id="KW-1185">Reference proteome</keyword>
<dbReference type="AlphaFoldDB" id="A0A316DDX5"/>
<evidence type="ECO:0000313" key="1">
    <source>
        <dbReference type="EMBL" id="PWK15722.1"/>
    </source>
</evidence>
<sequence length="173" mass="19845">MEVISRQKRDFTEEKIQEEIVKDTDPIRQLEILLMENGKRIREGGGYHYEISTLIKLFSAPQNFPVSGTTVHIGYLQSLSKVIEDIYRALQKGVFEELPHIHLLHPSKQQFSECFYDISKVFEYINNPSYIATMLEYHVNRLVDIGLLPAFAKASMDKDDLQLLLLSGLASKG</sequence>
<accession>A0A316DDX5</accession>
<proteinExistence type="predicted"/>
<comment type="caution">
    <text evidence="1">The sequence shown here is derived from an EMBL/GenBank/DDBJ whole genome shotgun (WGS) entry which is preliminary data.</text>
</comment>
<organism evidence="1 2">
    <name type="scientific">Tumebacillus permanentifrigoris</name>
    <dbReference type="NCBI Taxonomy" id="378543"/>
    <lineage>
        <taxon>Bacteria</taxon>
        <taxon>Bacillati</taxon>
        <taxon>Bacillota</taxon>
        <taxon>Bacilli</taxon>
        <taxon>Bacillales</taxon>
        <taxon>Alicyclobacillaceae</taxon>
        <taxon>Tumebacillus</taxon>
    </lineage>
</organism>
<evidence type="ECO:0000313" key="2">
    <source>
        <dbReference type="Proteomes" id="UP000245634"/>
    </source>
</evidence>
<name>A0A316DDX5_9BACL</name>